<dbReference type="Proteomes" id="UP000245626">
    <property type="component" value="Unassembled WGS sequence"/>
</dbReference>
<organism evidence="1 2">
    <name type="scientific">Violaceomyces palustris</name>
    <dbReference type="NCBI Taxonomy" id="1673888"/>
    <lineage>
        <taxon>Eukaryota</taxon>
        <taxon>Fungi</taxon>
        <taxon>Dikarya</taxon>
        <taxon>Basidiomycota</taxon>
        <taxon>Ustilaginomycotina</taxon>
        <taxon>Ustilaginomycetes</taxon>
        <taxon>Violaceomycetales</taxon>
        <taxon>Violaceomycetaceae</taxon>
        <taxon>Violaceomyces</taxon>
    </lineage>
</organism>
<keyword evidence="2" id="KW-1185">Reference proteome</keyword>
<name>A0ACD0NXB5_9BASI</name>
<sequence>FAEQKAAAGRKWHRGCLRCDGCSTTLESGKLEEGPVERSTRLERGEANIWCRVCYAKYFGPKGLGVGLSLPESETGMRRI</sequence>
<evidence type="ECO:0000313" key="2">
    <source>
        <dbReference type="Proteomes" id="UP000245626"/>
    </source>
</evidence>
<feature type="non-terminal residue" evidence="1">
    <location>
        <position position="1"/>
    </location>
</feature>
<gene>
    <name evidence="1" type="ORF">IE53DRAFT_368916</name>
</gene>
<evidence type="ECO:0000313" key="1">
    <source>
        <dbReference type="EMBL" id="PWN50441.1"/>
    </source>
</evidence>
<accession>A0ACD0NXB5</accession>
<protein>
    <submittedName>
        <fullName evidence="1">Uncharacterized protein</fullName>
    </submittedName>
</protein>
<dbReference type="EMBL" id="KZ819932">
    <property type="protein sequence ID" value="PWN50441.1"/>
    <property type="molecule type" value="Genomic_DNA"/>
</dbReference>
<proteinExistence type="predicted"/>
<reference evidence="1 2" key="1">
    <citation type="journal article" date="2018" name="Mol. Biol. Evol.">
        <title>Broad Genomic Sampling Reveals a Smut Pathogenic Ancestry of the Fungal Clade Ustilaginomycotina.</title>
        <authorList>
            <person name="Kijpornyongpan T."/>
            <person name="Mondo S.J."/>
            <person name="Barry K."/>
            <person name="Sandor L."/>
            <person name="Lee J."/>
            <person name="Lipzen A."/>
            <person name="Pangilinan J."/>
            <person name="LaButti K."/>
            <person name="Hainaut M."/>
            <person name="Henrissat B."/>
            <person name="Grigoriev I.V."/>
            <person name="Spatafora J.W."/>
            <person name="Aime M.C."/>
        </authorList>
    </citation>
    <scope>NUCLEOTIDE SEQUENCE [LARGE SCALE GENOMIC DNA]</scope>
    <source>
        <strain evidence="1 2">SA 807</strain>
    </source>
</reference>